<name>A0ABS4DK45_9GAMM</name>
<dbReference type="Pfam" id="PF10679">
    <property type="entry name" value="DUF2491"/>
    <property type="match status" value="1"/>
</dbReference>
<accession>A0ABS4DK45</accession>
<dbReference type="InterPro" id="IPR019621">
    <property type="entry name" value="DUF2491"/>
</dbReference>
<evidence type="ECO:0000313" key="2">
    <source>
        <dbReference type="Proteomes" id="UP000823790"/>
    </source>
</evidence>
<reference evidence="1 2" key="1">
    <citation type="submission" date="2021-04" db="EMBL/GenBank/DDBJ databases">
        <authorList>
            <person name="Huq M.A."/>
        </authorList>
    </citation>
    <scope>NUCLEOTIDE SEQUENCE [LARGE SCALE GENOMIC DNA]</scope>
    <source>
        <strain evidence="1 2">MAH-13</strain>
    </source>
</reference>
<organism evidence="1 2">
    <name type="scientific">Frateuria flava</name>
    <dbReference type="NCBI Taxonomy" id="2821489"/>
    <lineage>
        <taxon>Bacteria</taxon>
        <taxon>Pseudomonadati</taxon>
        <taxon>Pseudomonadota</taxon>
        <taxon>Gammaproteobacteria</taxon>
        <taxon>Lysobacterales</taxon>
        <taxon>Rhodanobacteraceae</taxon>
        <taxon>Frateuria</taxon>
    </lineage>
</organism>
<dbReference type="RefSeq" id="WP_209616087.1">
    <property type="nucleotide sequence ID" value="NZ_JAGJRS010000009.1"/>
</dbReference>
<comment type="caution">
    <text evidence="1">The sequence shown here is derived from an EMBL/GenBank/DDBJ whole genome shotgun (WGS) entry which is preliminary data.</text>
</comment>
<keyword evidence="2" id="KW-1185">Reference proteome</keyword>
<evidence type="ECO:0000313" key="1">
    <source>
        <dbReference type="EMBL" id="MBP1473427.1"/>
    </source>
</evidence>
<sequence length="219" mass="24204">MSLIDKLFGRTRAAPPPVSGVATSMPLGLRMGGRVHFDRMMYRVAPRALSAELPAGDQGIECYGHIDLGDGCVMHRFYLEDDAYLQVMTVGQSVESIKAFVFHETVNPPTLAAFREFVASHPHLGADAVDYAGRRWSRVTSPEGGQKIPPMAFDEVLYRGVPPRRDDSLTHYAMVYARDVPQLEREELLLVTAEDSGPNQYCVTYAIGLDLSEADLDIT</sequence>
<dbReference type="Proteomes" id="UP000823790">
    <property type="component" value="Unassembled WGS sequence"/>
</dbReference>
<gene>
    <name evidence="1" type="ORF">J7I44_03900</name>
</gene>
<proteinExistence type="predicted"/>
<protein>
    <submittedName>
        <fullName evidence="1">DUF2491 family protein</fullName>
    </submittedName>
</protein>
<dbReference type="EMBL" id="JAGJRS010000009">
    <property type="protein sequence ID" value="MBP1473427.1"/>
    <property type="molecule type" value="Genomic_DNA"/>
</dbReference>